<dbReference type="SUPFAM" id="SSF53756">
    <property type="entry name" value="UDP-Glycosyltransferase/glycogen phosphorylase"/>
    <property type="match status" value="1"/>
</dbReference>
<evidence type="ECO:0000313" key="2">
    <source>
        <dbReference type="Proteomes" id="UP000030665"/>
    </source>
</evidence>
<proteinExistence type="predicted"/>
<keyword evidence="2" id="KW-1185">Reference proteome</keyword>
<dbReference type="STRING" id="36087.A0A077Z1S9"/>
<name>A0A077Z1S9_TRITR</name>
<sequence length="159" mass="18509">MAGRVLFVPSSVYESHKTIMYHLAEELVKRGHHVSIWGVFLKPDRVPVPKGVEDISWTVKVPESYIQNMFLYENASVYKAVWKDSVSEPARKAANWAMALRMCEVALETRRADFEKLFFFSGLDNYKDIVHISFEDEWGDLSVYVFENSSFKVFHKNFC</sequence>
<reference evidence="1" key="2">
    <citation type="submission" date="2014-03" db="EMBL/GenBank/DDBJ databases">
        <title>The whipworm genome and dual-species transcriptomics of an intimate host-pathogen interaction.</title>
        <authorList>
            <person name="Foth B.J."/>
            <person name="Tsai I.J."/>
            <person name="Reid A.J."/>
            <person name="Bancroft A.J."/>
            <person name="Nichol S."/>
            <person name="Tracey A."/>
            <person name="Holroyd N."/>
            <person name="Cotton J.A."/>
            <person name="Stanley E.J."/>
            <person name="Zarowiecki M."/>
            <person name="Liu J.Z."/>
            <person name="Huckvale T."/>
            <person name="Cooper P.J."/>
            <person name="Grencis R.K."/>
            <person name="Berriman M."/>
        </authorList>
    </citation>
    <scope>NUCLEOTIDE SEQUENCE [LARGE SCALE GENOMIC DNA]</scope>
</reference>
<organism evidence="1 2">
    <name type="scientific">Trichuris trichiura</name>
    <name type="common">Whipworm</name>
    <name type="synonym">Trichocephalus trichiurus</name>
    <dbReference type="NCBI Taxonomy" id="36087"/>
    <lineage>
        <taxon>Eukaryota</taxon>
        <taxon>Metazoa</taxon>
        <taxon>Ecdysozoa</taxon>
        <taxon>Nematoda</taxon>
        <taxon>Enoplea</taxon>
        <taxon>Dorylaimia</taxon>
        <taxon>Trichinellida</taxon>
        <taxon>Trichuridae</taxon>
        <taxon>Trichuris</taxon>
    </lineage>
</organism>
<reference evidence="1" key="1">
    <citation type="submission" date="2014-01" db="EMBL/GenBank/DDBJ databases">
        <authorList>
            <person name="Aslett M."/>
        </authorList>
    </citation>
    <scope>NUCLEOTIDE SEQUENCE</scope>
</reference>
<evidence type="ECO:0000313" key="1">
    <source>
        <dbReference type="EMBL" id="CDW54051.1"/>
    </source>
</evidence>
<dbReference type="EMBL" id="HG805878">
    <property type="protein sequence ID" value="CDW54051.1"/>
    <property type="molecule type" value="Genomic_DNA"/>
</dbReference>
<dbReference type="AlphaFoldDB" id="A0A077Z1S9"/>
<protein>
    <submittedName>
        <fullName evidence="1">Uncharacterized protein</fullName>
    </submittedName>
</protein>
<gene>
    <name evidence="1" type="ORF">TTRE_0000232001</name>
</gene>
<dbReference type="Proteomes" id="UP000030665">
    <property type="component" value="Unassembled WGS sequence"/>
</dbReference>
<accession>A0A077Z1S9</accession>